<dbReference type="InterPro" id="IPR008599">
    <property type="entry name" value="Diacid_rec"/>
</dbReference>
<dbReference type="InterPro" id="IPR025736">
    <property type="entry name" value="PucR_C-HTH_dom"/>
</dbReference>
<dbReference type="Pfam" id="PF13556">
    <property type="entry name" value="HTH_30"/>
    <property type="match status" value="1"/>
</dbReference>
<dbReference type="Proteomes" id="UP001164768">
    <property type="component" value="Chromosome"/>
</dbReference>
<organism evidence="3 5">
    <name type="scientific">Levilactobacillus brevis</name>
    <name type="common">Lactobacillus brevis</name>
    <dbReference type="NCBI Taxonomy" id="1580"/>
    <lineage>
        <taxon>Bacteria</taxon>
        <taxon>Bacillati</taxon>
        <taxon>Bacillota</taxon>
        <taxon>Bacilli</taxon>
        <taxon>Lactobacillales</taxon>
        <taxon>Lactobacillaceae</taxon>
        <taxon>Levilactobacillus</taxon>
    </lineage>
</organism>
<protein>
    <submittedName>
        <fullName evidence="3">Helix-turn-helix domain-containing protein</fullName>
    </submittedName>
</protein>
<name>A0A0C1M3U2_LEVBR</name>
<feature type="domain" description="PucR C-terminal helix-turn-helix" evidence="2">
    <location>
        <begin position="283"/>
        <end position="338"/>
    </location>
</feature>
<reference evidence="3" key="2">
    <citation type="submission" date="2022-09" db="EMBL/GenBank/DDBJ databases">
        <title>Genome-inferred correspondence between phylogeny and metabolic traits in the wild Drosophila gut microbiome.</title>
        <authorList>
            <person name="Bueno E."/>
            <person name="Blow F."/>
            <person name="Douglas A.E."/>
        </authorList>
    </citation>
    <scope>NUCLEOTIDE SEQUENCE</scope>
    <source>
        <strain evidence="3">Dm-2019-70</strain>
    </source>
</reference>
<evidence type="ECO:0000259" key="2">
    <source>
        <dbReference type="Pfam" id="PF13556"/>
    </source>
</evidence>
<evidence type="ECO:0000313" key="3">
    <source>
        <dbReference type="EMBL" id="MBS1011117.1"/>
    </source>
</evidence>
<accession>A0A0C1M3U2</accession>
<feature type="domain" description="Putative sugar diacid recognition" evidence="1">
    <location>
        <begin position="3"/>
        <end position="133"/>
    </location>
</feature>
<dbReference type="InterPro" id="IPR051448">
    <property type="entry name" value="CdaR-like_regulators"/>
</dbReference>
<sequence>MKLDPKLAQDIVNKMMTQIPYNVNMMDDQGYIIASGDPQRLNTLHVGAVAAINQQTTLPMHDSYGDHGQPGVNMPIVFNDQIIGVIGITGDPEKVTPLASLLRVATELLLDQNQHNLQEKQYETTLNRFLYHWSQVTQQIDTNTNLLLEAQQLGIDILKPRTAIVLPKQTLPIGLLDATDFQFDLDTTTLIVLTALPATIARFTTYCQTGQHRLGIGLFDRNVGNSVRQARQTLRISQIFQRPDFIHYSQIAFIQALLDGHLHVTDLQQRFQKLASTANGRELIKTLGMFVRLNTNVLQTAAALHIHRNTLSYRLDRLQQIFQLDPHQTLDLFTLYVGYLYFKADK</sequence>
<evidence type="ECO:0000313" key="5">
    <source>
        <dbReference type="Proteomes" id="UP000676478"/>
    </source>
</evidence>
<dbReference type="EMBL" id="CP113117">
    <property type="protein sequence ID" value="WAD00617.1"/>
    <property type="molecule type" value="Genomic_DNA"/>
</dbReference>
<reference evidence="4" key="3">
    <citation type="submission" date="2022-11" db="EMBL/GenBank/DDBJ databases">
        <title>Whole genome sequence of Levilactobacillus brevis SMB091.</title>
        <authorList>
            <person name="Kim J.-M."/>
            <person name="Kim O.-C."/>
            <person name="Choi Y.H."/>
            <person name="Han N.S."/>
            <person name="Hurh B."/>
        </authorList>
    </citation>
    <scope>NUCLEOTIDE SEQUENCE</scope>
    <source>
        <strain evidence="4">SMB091</strain>
    </source>
</reference>
<dbReference type="Pfam" id="PF05651">
    <property type="entry name" value="Diacid_rec"/>
    <property type="match status" value="1"/>
</dbReference>
<dbReference type="Gene3D" id="1.10.10.2840">
    <property type="entry name" value="PucR C-terminal helix-turn-helix domain"/>
    <property type="match status" value="1"/>
</dbReference>
<dbReference type="PANTHER" id="PTHR33744:SF15">
    <property type="entry name" value="CARBOHYDRATE DIACID REGULATOR"/>
    <property type="match status" value="1"/>
</dbReference>
<dbReference type="AlphaFoldDB" id="A0A0C1M3U2"/>
<evidence type="ECO:0000313" key="4">
    <source>
        <dbReference type="EMBL" id="WAD00617.1"/>
    </source>
</evidence>
<dbReference type="InterPro" id="IPR042070">
    <property type="entry name" value="PucR_C-HTH_sf"/>
</dbReference>
<reference evidence="3" key="1">
    <citation type="submission" date="2020-12" db="EMBL/GenBank/DDBJ databases">
        <authorList>
            <person name="Mcmullen J.G."/>
        </authorList>
    </citation>
    <scope>NUCLEOTIDE SEQUENCE</scope>
    <source>
        <strain evidence="3">Dm-2019-70</strain>
    </source>
</reference>
<evidence type="ECO:0000259" key="1">
    <source>
        <dbReference type="Pfam" id="PF05651"/>
    </source>
</evidence>
<dbReference type="OrthoDB" id="9792148at2"/>
<gene>
    <name evidence="3" type="ORF">JK167_09780</name>
    <name evidence="4" type="ORF">ORR04_06620</name>
</gene>
<proteinExistence type="predicted"/>
<dbReference type="RefSeq" id="WP_039105383.1">
    <property type="nucleotide sequence ID" value="NZ_CAKMAP010000003.1"/>
</dbReference>
<dbReference type="EMBL" id="JAERKF010000012">
    <property type="protein sequence ID" value="MBS1011117.1"/>
    <property type="molecule type" value="Genomic_DNA"/>
</dbReference>
<dbReference type="Proteomes" id="UP000676478">
    <property type="component" value="Unassembled WGS sequence"/>
</dbReference>
<dbReference type="PANTHER" id="PTHR33744">
    <property type="entry name" value="CARBOHYDRATE DIACID REGULATOR"/>
    <property type="match status" value="1"/>
</dbReference>